<keyword evidence="2" id="KW-1185">Reference proteome</keyword>
<dbReference type="EMBL" id="JACJSI010000327">
    <property type="protein sequence ID" value="MBD2535758.1"/>
    <property type="molecule type" value="Genomic_DNA"/>
</dbReference>
<evidence type="ECO:0000313" key="2">
    <source>
        <dbReference type="Proteomes" id="UP000623440"/>
    </source>
</evidence>
<comment type="caution">
    <text evidence="1">The sequence shown here is derived from an EMBL/GenBank/DDBJ whole genome shotgun (WGS) entry which is preliminary data.</text>
</comment>
<organism evidence="1 2">
    <name type="scientific">Nostoc flagelliforme FACHB-838</name>
    <dbReference type="NCBI Taxonomy" id="2692904"/>
    <lineage>
        <taxon>Bacteria</taxon>
        <taxon>Bacillati</taxon>
        <taxon>Cyanobacteriota</taxon>
        <taxon>Cyanophyceae</taxon>
        <taxon>Nostocales</taxon>
        <taxon>Nostocaceae</taxon>
        <taxon>Nostoc</taxon>
    </lineage>
</organism>
<evidence type="ECO:0000313" key="1">
    <source>
        <dbReference type="EMBL" id="MBD2535758.1"/>
    </source>
</evidence>
<gene>
    <name evidence="1" type="ORF">H6G97_42950</name>
</gene>
<name>A0ABR8E2X4_9NOSO</name>
<reference evidence="1 2" key="1">
    <citation type="journal article" date="2020" name="ISME J.">
        <title>Comparative genomics reveals insights into cyanobacterial evolution and habitat adaptation.</title>
        <authorList>
            <person name="Chen M.Y."/>
            <person name="Teng W.K."/>
            <person name="Zhao L."/>
            <person name="Hu C.X."/>
            <person name="Zhou Y.K."/>
            <person name="Han B.P."/>
            <person name="Song L.R."/>
            <person name="Shu W.S."/>
        </authorList>
    </citation>
    <scope>NUCLEOTIDE SEQUENCE [LARGE SCALE GENOMIC DNA]</scope>
    <source>
        <strain evidence="1 2">FACHB-838</strain>
    </source>
</reference>
<protein>
    <submittedName>
        <fullName evidence="1">Uncharacterized protein</fullName>
    </submittedName>
</protein>
<proteinExistence type="predicted"/>
<sequence>MQKLNLASWACVDTIQLDFDNQWFTFVALRHTIIAPNNSCVELFGAIACPAATSLVYGAWRGFGGLVGVGDFGCFVFFAAGVLSGAVGGSFGAAVSSATFNSCTSFEFVCSVEQLLF</sequence>
<accession>A0ABR8E2X4</accession>
<dbReference type="Proteomes" id="UP000623440">
    <property type="component" value="Unassembled WGS sequence"/>
</dbReference>